<dbReference type="Proteomes" id="UP000471364">
    <property type="component" value="Unassembled WGS sequence"/>
</dbReference>
<gene>
    <name evidence="1" type="ORF">F6X54_32045</name>
</gene>
<dbReference type="RefSeq" id="WP_145755798.1">
    <property type="nucleotide sequence ID" value="NZ_CBDRJA010000053.1"/>
</dbReference>
<organism evidence="1 2">
    <name type="scientific">Micromonospora aurantiaca</name>
    <name type="common">nom. illeg.</name>
    <dbReference type="NCBI Taxonomy" id="47850"/>
    <lineage>
        <taxon>Bacteria</taxon>
        <taxon>Bacillati</taxon>
        <taxon>Actinomycetota</taxon>
        <taxon>Actinomycetes</taxon>
        <taxon>Micromonosporales</taxon>
        <taxon>Micromonosporaceae</taxon>
        <taxon>Micromonospora</taxon>
    </lineage>
</organism>
<protein>
    <submittedName>
        <fullName evidence="1">Uncharacterized protein</fullName>
    </submittedName>
</protein>
<name>A0ABQ6U6T0_9ACTN</name>
<proteinExistence type="predicted"/>
<sequence>MAASVSRELKPGSHRQISEQGFLFGDLFGTPEVVAIQVDKELRHLTRRHIAKRAGCADRWVRRSAVRRSVPGRVDGDNCSTPT</sequence>
<evidence type="ECO:0000313" key="2">
    <source>
        <dbReference type="Proteomes" id="UP000471364"/>
    </source>
</evidence>
<dbReference type="EMBL" id="WAAR01000262">
    <property type="protein sequence ID" value="KAB1100364.1"/>
    <property type="molecule type" value="Genomic_DNA"/>
</dbReference>
<evidence type="ECO:0000313" key="1">
    <source>
        <dbReference type="EMBL" id="KAB1100364.1"/>
    </source>
</evidence>
<accession>A0ABQ6U6T0</accession>
<comment type="caution">
    <text evidence="1">The sequence shown here is derived from an EMBL/GenBank/DDBJ whole genome shotgun (WGS) entry which is preliminary data.</text>
</comment>
<keyword evidence="2" id="KW-1185">Reference proteome</keyword>
<reference evidence="1 2" key="1">
    <citation type="submission" date="2019-09" db="EMBL/GenBank/DDBJ databases">
        <title>High taxonomic diversity of Micromonospora strains isolated from Medicago sativa nodules in different geographical locations.</title>
        <authorList>
            <person name="Martinez-Hidalgo P."/>
            <person name="Flores-Felix J.D."/>
            <person name="Velazquez E."/>
            <person name="Brau L."/>
            <person name="Trujillo M.E."/>
            <person name="Martinez-Molina E."/>
        </authorList>
    </citation>
    <scope>NUCLEOTIDE SEQUENCE [LARGE SCALE GENOMIC DNA]</scope>
    <source>
        <strain evidence="1 2">ALFB5</strain>
    </source>
</reference>